<dbReference type="PRINTS" id="PR00039">
    <property type="entry name" value="HTHLYSR"/>
</dbReference>
<dbReference type="SUPFAM" id="SSF46785">
    <property type="entry name" value="Winged helix' DNA-binding domain"/>
    <property type="match status" value="1"/>
</dbReference>
<evidence type="ECO:0000256" key="1">
    <source>
        <dbReference type="ARBA" id="ARBA00009437"/>
    </source>
</evidence>
<feature type="domain" description="HTH lysR-type" evidence="5">
    <location>
        <begin position="4"/>
        <end position="61"/>
    </location>
</feature>
<dbReference type="InterPro" id="IPR036390">
    <property type="entry name" value="WH_DNA-bd_sf"/>
</dbReference>
<dbReference type="EMBL" id="CP015961">
    <property type="protein sequence ID" value="ANI93116.1"/>
    <property type="molecule type" value="Genomic_DNA"/>
</dbReference>
<dbReference type="OrthoDB" id="8717159at2"/>
<dbReference type="STRING" id="499555.BJL86_2352"/>
<dbReference type="InterPro" id="IPR000847">
    <property type="entry name" value="LysR_HTH_N"/>
</dbReference>
<gene>
    <name evidence="6" type="ORF">BJL86_2352</name>
</gene>
<dbReference type="PANTHER" id="PTHR30118">
    <property type="entry name" value="HTH-TYPE TRANSCRIPTIONAL REGULATOR LEUO-RELATED"/>
    <property type="match status" value="1"/>
</dbReference>
<evidence type="ECO:0000259" key="5">
    <source>
        <dbReference type="PROSITE" id="PS50931"/>
    </source>
</evidence>
<sequence>MASTDLNLVRTFVAVYDSGSVTAAADILGITQPTVTHSLNRLRRTMNDELFLRAPGGVAPTMAARRAYPNFVEALNRIDAAFRLSAPFVPDAEPATFRIALSDAGEVSTLPHLAHALRRSGAHLSLEVLPLDIDQVEDQLIRGEIDAFISSAVYTSRNVQREVMFTERYVVVLAENHPRIGAEISAAALDGERHIAVRGVTGHSSPFDRQQARKVRLDAVVPRFTALPYLLADSDAVAIVPLFIAESFAASHPLRWVDSPWPMEEVEVALYARQPHSRSPSQQWLFDVATDTLQSAYPATDGAE</sequence>
<keyword evidence="7" id="KW-1185">Reference proteome</keyword>
<dbReference type="GO" id="GO:0003677">
    <property type="term" value="F:DNA binding"/>
    <property type="evidence" value="ECO:0007669"/>
    <property type="project" value="UniProtKB-KW"/>
</dbReference>
<dbReference type="AlphaFoldDB" id="A0A173LLC4"/>
<keyword evidence="4" id="KW-0804">Transcription</keyword>
<dbReference type="SUPFAM" id="SSF53850">
    <property type="entry name" value="Periplasmic binding protein-like II"/>
    <property type="match status" value="1"/>
</dbReference>
<keyword evidence="2" id="KW-0805">Transcription regulation</keyword>
<dbReference type="Pfam" id="PF03466">
    <property type="entry name" value="LysR_substrate"/>
    <property type="match status" value="1"/>
</dbReference>
<dbReference type="Gene3D" id="1.10.10.10">
    <property type="entry name" value="Winged helix-like DNA-binding domain superfamily/Winged helix DNA-binding domain"/>
    <property type="match status" value="1"/>
</dbReference>
<organism evidence="6 7">
    <name type="scientific">Dietzia timorensis</name>
    <dbReference type="NCBI Taxonomy" id="499555"/>
    <lineage>
        <taxon>Bacteria</taxon>
        <taxon>Bacillati</taxon>
        <taxon>Actinomycetota</taxon>
        <taxon>Actinomycetes</taxon>
        <taxon>Mycobacteriales</taxon>
        <taxon>Dietziaceae</taxon>
        <taxon>Dietzia</taxon>
    </lineage>
</organism>
<dbReference type="Pfam" id="PF00126">
    <property type="entry name" value="HTH_1"/>
    <property type="match status" value="1"/>
</dbReference>
<dbReference type="RefSeq" id="WP_067475969.1">
    <property type="nucleotide sequence ID" value="NZ_CP015961.1"/>
</dbReference>
<accession>A0A173LLC4</accession>
<evidence type="ECO:0000256" key="2">
    <source>
        <dbReference type="ARBA" id="ARBA00023015"/>
    </source>
</evidence>
<evidence type="ECO:0000256" key="4">
    <source>
        <dbReference type="ARBA" id="ARBA00023163"/>
    </source>
</evidence>
<evidence type="ECO:0000313" key="7">
    <source>
        <dbReference type="Proteomes" id="UP000186104"/>
    </source>
</evidence>
<name>A0A173LLC4_9ACTN</name>
<dbReference type="PROSITE" id="PS50931">
    <property type="entry name" value="HTH_LYSR"/>
    <property type="match status" value="1"/>
</dbReference>
<protein>
    <submittedName>
        <fullName evidence="6">HTH-type transcriptional activator NagR</fullName>
    </submittedName>
</protein>
<keyword evidence="3" id="KW-0238">DNA-binding</keyword>
<comment type="similarity">
    <text evidence="1">Belongs to the LysR transcriptional regulatory family.</text>
</comment>
<proteinExistence type="inferred from homology"/>
<dbReference type="InterPro" id="IPR050389">
    <property type="entry name" value="LysR-type_TF"/>
</dbReference>
<dbReference type="InterPro" id="IPR005119">
    <property type="entry name" value="LysR_subst-bd"/>
</dbReference>
<dbReference type="InterPro" id="IPR036388">
    <property type="entry name" value="WH-like_DNA-bd_sf"/>
</dbReference>
<evidence type="ECO:0000256" key="3">
    <source>
        <dbReference type="ARBA" id="ARBA00023125"/>
    </source>
</evidence>
<dbReference type="PANTHER" id="PTHR30118:SF15">
    <property type="entry name" value="TRANSCRIPTIONAL REGULATORY PROTEIN"/>
    <property type="match status" value="1"/>
</dbReference>
<reference evidence="6 7" key="1">
    <citation type="submission" date="2016-06" db="EMBL/GenBank/DDBJ databases">
        <title>Complete genome sequence of a saline-alkali tolerant type strain Dietzia timorensis ID05-A0528T.</title>
        <authorList>
            <person name="Wu X."/>
        </authorList>
    </citation>
    <scope>NUCLEOTIDE SEQUENCE [LARGE SCALE GENOMIC DNA]</scope>
    <source>
        <strain evidence="6 7">ID05-A0528</strain>
    </source>
</reference>
<dbReference type="KEGG" id="dtm:BJL86_2352"/>
<evidence type="ECO:0000313" key="6">
    <source>
        <dbReference type="EMBL" id="ANI93116.1"/>
    </source>
</evidence>
<dbReference type="Proteomes" id="UP000186104">
    <property type="component" value="Chromosome"/>
</dbReference>
<dbReference type="GO" id="GO:0003700">
    <property type="term" value="F:DNA-binding transcription factor activity"/>
    <property type="evidence" value="ECO:0007669"/>
    <property type="project" value="InterPro"/>
</dbReference>
<dbReference type="Gene3D" id="3.40.190.10">
    <property type="entry name" value="Periplasmic binding protein-like II"/>
    <property type="match status" value="2"/>
</dbReference>